<comment type="similarity">
    <text evidence="1">Belongs to the amidase family.</text>
</comment>
<gene>
    <name evidence="2" type="ORF">FRX48_02400</name>
</gene>
<evidence type="ECO:0000313" key="3">
    <source>
        <dbReference type="Proteomes" id="UP000324767"/>
    </source>
</evidence>
<dbReference type="SUPFAM" id="SSF75304">
    <property type="entry name" value="Amidase signature (AS) enzymes"/>
    <property type="match status" value="1"/>
</dbReference>
<dbReference type="EMBL" id="VXIT01000003">
    <property type="protein sequence ID" value="KAA6414038.1"/>
    <property type="molecule type" value="Genomic_DNA"/>
</dbReference>
<accession>A0A5M8PZD8</accession>
<dbReference type="Proteomes" id="UP000324767">
    <property type="component" value="Unassembled WGS sequence"/>
</dbReference>
<evidence type="ECO:0000313" key="2">
    <source>
        <dbReference type="EMBL" id="KAA6414038.1"/>
    </source>
</evidence>
<protein>
    <submittedName>
        <fullName evidence="2">Uncharacterized protein</fullName>
    </submittedName>
</protein>
<comment type="caution">
    <text evidence="2">The sequence shown here is derived from an EMBL/GenBank/DDBJ whole genome shotgun (WGS) entry which is preliminary data.</text>
</comment>
<name>A0A5M8PZD8_9LECA</name>
<sequence length="187" mass="20401">MGPQRCLDPPLKLGALWTDGVVGPQPPIHRGLHTVVDAVRKAGHKVMSWKPPTQSTAKRVHVSFLKADGAHDIHAQLDLSWEPLISDLQKAFPEATDGFAGNTTANEDGQIVDAVIMPVALHAAVIPGKFYYTAYTEAMDLTNYSIVVIPVTKADKNIDVDEEEKIWAVAKIVCAALEMARPSTRER</sequence>
<dbReference type="PANTHER" id="PTHR46072:SF8">
    <property type="entry name" value="AMIDASE DOMAIN-CONTAINING PROTEIN"/>
    <property type="match status" value="1"/>
</dbReference>
<dbReference type="Gene3D" id="3.90.1300.10">
    <property type="entry name" value="Amidase signature (AS) domain"/>
    <property type="match status" value="1"/>
</dbReference>
<proteinExistence type="inferred from homology"/>
<dbReference type="InterPro" id="IPR036928">
    <property type="entry name" value="AS_sf"/>
</dbReference>
<organism evidence="2 3">
    <name type="scientific">Lasallia pustulata</name>
    <dbReference type="NCBI Taxonomy" id="136370"/>
    <lineage>
        <taxon>Eukaryota</taxon>
        <taxon>Fungi</taxon>
        <taxon>Dikarya</taxon>
        <taxon>Ascomycota</taxon>
        <taxon>Pezizomycotina</taxon>
        <taxon>Lecanoromycetes</taxon>
        <taxon>OSLEUM clade</taxon>
        <taxon>Umbilicariomycetidae</taxon>
        <taxon>Umbilicariales</taxon>
        <taxon>Umbilicariaceae</taxon>
        <taxon>Lasallia</taxon>
    </lineage>
</organism>
<dbReference type="AlphaFoldDB" id="A0A5M8PZD8"/>
<dbReference type="PANTHER" id="PTHR46072">
    <property type="entry name" value="AMIDASE-RELATED-RELATED"/>
    <property type="match status" value="1"/>
</dbReference>
<evidence type="ECO:0000256" key="1">
    <source>
        <dbReference type="ARBA" id="ARBA00009199"/>
    </source>
</evidence>
<reference evidence="2 3" key="1">
    <citation type="submission" date="2019-09" db="EMBL/GenBank/DDBJ databases">
        <title>The hologenome of the rock-dwelling lichen Lasallia pustulata.</title>
        <authorList>
            <person name="Greshake Tzovaras B."/>
            <person name="Segers F."/>
            <person name="Bicker A."/>
            <person name="Dal Grande F."/>
            <person name="Otte J."/>
            <person name="Hankeln T."/>
            <person name="Schmitt I."/>
            <person name="Ebersberger I."/>
        </authorList>
    </citation>
    <scope>NUCLEOTIDE SEQUENCE [LARGE SCALE GENOMIC DNA]</scope>
    <source>
        <strain evidence="2">A1-1</strain>
    </source>
</reference>
<dbReference type="OrthoDB" id="6428749at2759"/>